<sequence>MTNQAMIETKLKGLPSEDAATLLMETFPVEASNYSEAFKMMAHRSWKRPDQIRLARFYLRKMPFASSKPYEVFASFMSLPTLIAVVKEALPSKPNDRQFIAYHVTPVLKKNIKTESDRDVVNRFIIELDSDHVQLPATGISGHT</sequence>
<dbReference type="Proteomes" id="UP000444318">
    <property type="component" value="Unassembled WGS sequence"/>
</dbReference>
<evidence type="ECO:0000313" key="2">
    <source>
        <dbReference type="Proteomes" id="UP000444318"/>
    </source>
</evidence>
<name>A0A843SG95_9BURK</name>
<gene>
    <name evidence="1" type="ORF">GEV01_16640</name>
</gene>
<dbReference type="EMBL" id="WHUF01000004">
    <property type="protein sequence ID" value="MQA21150.1"/>
    <property type="molecule type" value="Genomic_DNA"/>
</dbReference>
<keyword evidence="2" id="KW-1185">Reference proteome</keyword>
<evidence type="ECO:0000313" key="1">
    <source>
        <dbReference type="EMBL" id="MQA21150.1"/>
    </source>
</evidence>
<dbReference type="AlphaFoldDB" id="A0A843SG95"/>
<organism evidence="1 2">
    <name type="scientific">Rugamonas rivuli</name>
    <dbReference type="NCBI Taxonomy" id="2743358"/>
    <lineage>
        <taxon>Bacteria</taxon>
        <taxon>Pseudomonadati</taxon>
        <taxon>Pseudomonadota</taxon>
        <taxon>Betaproteobacteria</taxon>
        <taxon>Burkholderiales</taxon>
        <taxon>Oxalobacteraceae</taxon>
        <taxon>Telluria group</taxon>
        <taxon>Rugamonas</taxon>
    </lineage>
</organism>
<dbReference type="RefSeq" id="WP_152806417.1">
    <property type="nucleotide sequence ID" value="NZ_WHUF01000004.1"/>
</dbReference>
<proteinExistence type="predicted"/>
<comment type="caution">
    <text evidence="1">The sequence shown here is derived from an EMBL/GenBank/DDBJ whole genome shotgun (WGS) entry which is preliminary data.</text>
</comment>
<accession>A0A843SG95</accession>
<protein>
    <submittedName>
        <fullName evidence="1">Uncharacterized protein</fullName>
    </submittedName>
</protein>
<reference evidence="1 2" key="1">
    <citation type="submission" date="2019-10" db="EMBL/GenBank/DDBJ databases">
        <title>Two novel species isolated from a subtropical stream in China.</title>
        <authorList>
            <person name="Lu H."/>
        </authorList>
    </citation>
    <scope>NUCLEOTIDE SEQUENCE [LARGE SCALE GENOMIC DNA]</scope>
    <source>
        <strain evidence="1 2">FT103W</strain>
    </source>
</reference>